<dbReference type="Pfam" id="PF07044">
    <property type="entry name" value="DUF1329"/>
    <property type="match status" value="1"/>
</dbReference>
<evidence type="ECO:0008006" key="4">
    <source>
        <dbReference type="Google" id="ProtNLM"/>
    </source>
</evidence>
<protein>
    <recommendedName>
        <fullName evidence="4">DUF1329 domain-containing protein</fullName>
    </recommendedName>
</protein>
<reference evidence="2 3" key="1">
    <citation type="submission" date="2021-08" db="EMBL/GenBank/DDBJ databases">
        <authorList>
            <person name="Peeters C."/>
        </authorList>
    </citation>
    <scope>NUCLEOTIDE SEQUENCE [LARGE SCALE GENOMIC DNA]</scope>
    <source>
        <strain evidence="2 3">LMG 23994</strain>
    </source>
</reference>
<evidence type="ECO:0000256" key="1">
    <source>
        <dbReference type="SAM" id="SignalP"/>
    </source>
</evidence>
<evidence type="ECO:0000313" key="3">
    <source>
        <dbReference type="Proteomes" id="UP000701702"/>
    </source>
</evidence>
<accession>A0ABM8Y107</accession>
<keyword evidence="3" id="KW-1185">Reference proteome</keyword>
<name>A0ABM8Y107_9BURK</name>
<dbReference type="CDD" id="cd16329">
    <property type="entry name" value="LolA_like"/>
    <property type="match status" value="1"/>
</dbReference>
<evidence type="ECO:0000313" key="2">
    <source>
        <dbReference type="EMBL" id="CAG9186412.1"/>
    </source>
</evidence>
<comment type="caution">
    <text evidence="2">The sequence shown here is derived from an EMBL/GenBank/DDBJ whole genome shotgun (WGS) entry which is preliminary data.</text>
</comment>
<dbReference type="Gene3D" id="2.50.20.10">
    <property type="entry name" value="Lipoprotein localisation LolA/LolB/LppX"/>
    <property type="match status" value="1"/>
</dbReference>
<dbReference type="EMBL" id="CAJZAF010000050">
    <property type="protein sequence ID" value="CAG9186412.1"/>
    <property type="molecule type" value="Genomic_DNA"/>
</dbReference>
<keyword evidence="1" id="KW-0732">Signal</keyword>
<dbReference type="InterPro" id="IPR010752">
    <property type="entry name" value="DUF1329"/>
</dbReference>
<feature type="signal peptide" evidence="1">
    <location>
        <begin position="1"/>
        <end position="27"/>
    </location>
</feature>
<gene>
    <name evidence="2" type="ORF">LMG23994_06213</name>
</gene>
<proteinExistence type="predicted"/>
<feature type="chain" id="PRO_5046293842" description="DUF1329 domain-containing protein" evidence="1">
    <location>
        <begin position="28"/>
        <end position="460"/>
    </location>
</feature>
<dbReference type="RefSeq" id="WP_376992012.1">
    <property type="nucleotide sequence ID" value="NZ_CAJZAF010000050.1"/>
</dbReference>
<sequence length="460" mass="52324">MKARPLKILLHAGVLAAGALAVTMATAKITQDDLKQLDGNLTPLGAERAANKDGTIPAWTGKWLGAPTGVAYKAGERYQDPYADEKPLYVITAQNMAQYDKQLTDGLKALFKKYPETFKMPIYATHRDFRYDDGTYKAIRTYAPQIEMLGEGNGVKNSPPTLPYPIPKTGLELLWNLRFASAIESERAVYDQAVVYADGKVAWGKVKYEIWSPKDGQHFDAKAPMNARAFYRMYTELPLRDRGSIITGYTVYDSPEPDSNRAWSYNPGTRRVRQAPEYGYDQPFGPGGFRTVDDDHFFNGSPERYDWKIVGKRELYVPYNNYRMSSPSIKYQDLLTKGHADPSNMRYELHRVWALEATLKQGFRHQYAKRIIYIDEDSWYGVLADNYDSRGQLWRTNIQANVYAYDAKRFYPTAVFFHDLISGAYLADRLTNEGQPPRLNSEPKYVEAYFSPDAARGAGN</sequence>
<dbReference type="Proteomes" id="UP000701702">
    <property type="component" value="Unassembled WGS sequence"/>
</dbReference>
<organism evidence="2 3">
    <name type="scientific">Cupriavidus pinatubonensis</name>
    <dbReference type="NCBI Taxonomy" id="248026"/>
    <lineage>
        <taxon>Bacteria</taxon>
        <taxon>Pseudomonadati</taxon>
        <taxon>Pseudomonadota</taxon>
        <taxon>Betaproteobacteria</taxon>
        <taxon>Burkholderiales</taxon>
        <taxon>Burkholderiaceae</taxon>
        <taxon>Cupriavidus</taxon>
    </lineage>
</organism>